<dbReference type="GO" id="GO:0016787">
    <property type="term" value="F:hydrolase activity"/>
    <property type="evidence" value="ECO:0007669"/>
    <property type="project" value="UniProtKB-KW"/>
</dbReference>
<proteinExistence type="predicted"/>
<organism evidence="3">
    <name type="scientific">marine metagenome</name>
    <dbReference type="NCBI Taxonomy" id="408172"/>
    <lineage>
        <taxon>unclassified sequences</taxon>
        <taxon>metagenomes</taxon>
        <taxon>ecological metagenomes</taxon>
    </lineage>
</organism>
<evidence type="ECO:0000313" key="3">
    <source>
        <dbReference type="EMBL" id="SVC56865.1"/>
    </source>
</evidence>
<keyword evidence="1" id="KW-0378">Hydrolase</keyword>
<dbReference type="InterPro" id="IPR013094">
    <property type="entry name" value="AB_hydrolase_3"/>
</dbReference>
<dbReference type="InterPro" id="IPR029058">
    <property type="entry name" value="AB_hydrolase_fold"/>
</dbReference>
<dbReference type="InterPro" id="IPR050300">
    <property type="entry name" value="GDXG_lipolytic_enzyme"/>
</dbReference>
<dbReference type="Gene3D" id="3.40.50.1820">
    <property type="entry name" value="alpha/beta hydrolase"/>
    <property type="match status" value="1"/>
</dbReference>
<dbReference type="PANTHER" id="PTHR48081">
    <property type="entry name" value="AB HYDROLASE SUPERFAMILY PROTEIN C4A8.06C"/>
    <property type="match status" value="1"/>
</dbReference>
<accession>A0A382N947</accession>
<evidence type="ECO:0000259" key="2">
    <source>
        <dbReference type="Pfam" id="PF07859"/>
    </source>
</evidence>
<feature type="non-terminal residue" evidence="3">
    <location>
        <position position="249"/>
    </location>
</feature>
<name>A0A382N947_9ZZZZ</name>
<reference evidence="3" key="1">
    <citation type="submission" date="2018-05" db="EMBL/GenBank/DDBJ databases">
        <authorList>
            <person name="Lanie J.A."/>
            <person name="Ng W.-L."/>
            <person name="Kazmierczak K.M."/>
            <person name="Andrzejewski T.M."/>
            <person name="Davidsen T.M."/>
            <person name="Wayne K.J."/>
            <person name="Tettelin H."/>
            <person name="Glass J.I."/>
            <person name="Rusch D."/>
            <person name="Podicherti R."/>
            <person name="Tsui H.-C.T."/>
            <person name="Winkler M.E."/>
        </authorList>
    </citation>
    <scope>NUCLEOTIDE SEQUENCE</scope>
</reference>
<sequence>MAKKLTKAQIKDINFQYLPRLTVNNADEYLQKSAARSARLRKKIACQIDVPYGDTPGQTLDIFPAARKGAPVHVFIHGGYWRALDKDIYSHIAGPMVAAGATVVLPNYDLCPQVRITDIVHQMRRAIAWVYKNIAKHNGDPKRIYVSGHSAGGHLTGMMISTDWSKEGRLPKDLIKGSAPLSGLFDIEPHRHSQLQPEIRLTAKEAKAMSPMYLPPFAKGPSIVAVGGAEPDMFHWQSLEYAARLRLHR</sequence>
<feature type="domain" description="Alpha/beta hydrolase fold-3" evidence="2">
    <location>
        <begin position="74"/>
        <end position="246"/>
    </location>
</feature>
<dbReference type="PANTHER" id="PTHR48081:SF33">
    <property type="entry name" value="KYNURENINE FORMAMIDASE"/>
    <property type="match status" value="1"/>
</dbReference>
<dbReference type="EMBL" id="UINC01098385">
    <property type="protein sequence ID" value="SVC56865.1"/>
    <property type="molecule type" value="Genomic_DNA"/>
</dbReference>
<dbReference type="SUPFAM" id="SSF53474">
    <property type="entry name" value="alpha/beta-Hydrolases"/>
    <property type="match status" value="1"/>
</dbReference>
<gene>
    <name evidence="3" type="ORF">METZ01_LOCUS309719</name>
</gene>
<protein>
    <recommendedName>
        <fullName evidence="2">Alpha/beta hydrolase fold-3 domain-containing protein</fullName>
    </recommendedName>
</protein>
<dbReference type="AlphaFoldDB" id="A0A382N947"/>
<dbReference type="Pfam" id="PF07859">
    <property type="entry name" value="Abhydrolase_3"/>
    <property type="match status" value="1"/>
</dbReference>
<evidence type="ECO:0000256" key="1">
    <source>
        <dbReference type="ARBA" id="ARBA00022801"/>
    </source>
</evidence>